<dbReference type="InterPro" id="IPR053482">
    <property type="entry name" value="DPA-CoA_Dioxygenase"/>
</dbReference>
<keyword evidence="5" id="KW-1185">Reference proteome</keyword>
<evidence type="ECO:0000313" key="5">
    <source>
        <dbReference type="Proteomes" id="UP000222531"/>
    </source>
</evidence>
<dbReference type="EMBL" id="NHZO01000037">
    <property type="protein sequence ID" value="PHQ53218.1"/>
    <property type="molecule type" value="Genomic_DNA"/>
</dbReference>
<name>A0A2G1XPQ0_STRCJ</name>
<proteinExistence type="inferred from homology"/>
<dbReference type="RefSeq" id="WP_099197619.1">
    <property type="nucleotide sequence ID" value="NZ_JBIRXA010000016.1"/>
</dbReference>
<sequence length="456" mass="49782">MTRSGGTPPAAHDAWRAAVPEPTGELAADAAALDAYTRHGRDLLAALPAKADRDPEQLHTGELVHEAARLARSRFLQPHTEAVYRQLTDDGTAHPRLGELAYAAAEAFPGLVPSRKETEAEEGLVQAHKEGLEIDQGIFFRALLGTPSTGRHLIDSMLRPTPRAEELLPGFQATGEVDLGTVHLERRGPAAHLTIHNQLFLNAEDNELIADMETAVDLALLDDEVTVGVLRGAPMTHPRYLGRRVFSAGINLTYLHEGRISYTDFLLGRELGYISKFVRGLKVPDGSRETRTVEKPWLAAVDTFAIGGGMQLLLAVDRVVAGADAYFSLPAAQEGIVPGVANLRLARLMGGRAARRVILGGRKVWAHEPEARLLCDEVVDPREMDAAVDHGVDMLDSPAVVANRRMLNLAEEPVDSFRAYMAEFAMAQALRLHSKDVLHKVHRFSDRRSSHRAGAR</sequence>
<evidence type="ECO:0000256" key="3">
    <source>
        <dbReference type="ARBA" id="ARBA00023239"/>
    </source>
</evidence>
<keyword evidence="3" id="KW-0456">Lyase</keyword>
<accession>A0A2G1XPQ0</accession>
<dbReference type="Proteomes" id="UP000222531">
    <property type="component" value="Unassembled WGS sequence"/>
</dbReference>
<dbReference type="Pfam" id="PF00378">
    <property type="entry name" value="ECH_1"/>
    <property type="match status" value="1"/>
</dbReference>
<dbReference type="AlphaFoldDB" id="A0A2G1XPQ0"/>
<comment type="caution">
    <text evidence="4">The sequence shown here is derived from an EMBL/GenBank/DDBJ whole genome shotgun (WGS) entry which is preliminary data.</text>
</comment>
<protein>
    <submittedName>
        <fullName evidence="4">Enoyl-CoA hydratase</fullName>
    </submittedName>
</protein>
<dbReference type="SUPFAM" id="SSF52096">
    <property type="entry name" value="ClpP/crotonase"/>
    <property type="match status" value="1"/>
</dbReference>
<dbReference type="OrthoDB" id="7337390at2"/>
<keyword evidence="2" id="KW-0443">Lipid metabolism</keyword>
<reference evidence="4 5" key="1">
    <citation type="journal article" date="2017" name="Biochemistry">
        <title>Identification of the Biosynthetic Pathway for the Antibiotic Bicyclomycin.</title>
        <authorList>
            <person name="Patteson J."/>
            <person name="Cai W."/>
            <person name="Johnson R.A."/>
            <person name="Santa Maria K."/>
            <person name="Li B."/>
        </authorList>
    </citation>
    <scope>NUCLEOTIDE SEQUENCE [LARGE SCALE GENOMIC DNA]</scope>
    <source>
        <strain evidence="4 5">ATCC 21532</strain>
    </source>
</reference>
<evidence type="ECO:0000256" key="1">
    <source>
        <dbReference type="ARBA" id="ARBA00005254"/>
    </source>
</evidence>
<dbReference type="GO" id="GO:0016829">
    <property type="term" value="F:lyase activity"/>
    <property type="evidence" value="ECO:0007669"/>
    <property type="project" value="UniProtKB-KW"/>
</dbReference>
<dbReference type="Gene3D" id="1.20.58.1300">
    <property type="match status" value="1"/>
</dbReference>
<dbReference type="PANTHER" id="PTHR11941:SF169">
    <property type="entry name" value="(7AS)-7A-METHYL-1,5-DIOXO-2,3,5,6,7,7A-HEXAHYDRO-1H-INDENE-CARBOXYL-COA HYDROLASE"/>
    <property type="match status" value="1"/>
</dbReference>
<dbReference type="InterPro" id="IPR029045">
    <property type="entry name" value="ClpP/crotonase-like_dom_sf"/>
</dbReference>
<evidence type="ECO:0000256" key="2">
    <source>
        <dbReference type="ARBA" id="ARBA00023098"/>
    </source>
</evidence>
<dbReference type="CDD" id="cd06558">
    <property type="entry name" value="crotonase-like"/>
    <property type="match status" value="1"/>
</dbReference>
<dbReference type="InterPro" id="IPR001753">
    <property type="entry name" value="Enoyl-CoA_hydra/iso"/>
</dbReference>
<dbReference type="PANTHER" id="PTHR11941">
    <property type="entry name" value="ENOYL-COA HYDRATASE-RELATED"/>
    <property type="match status" value="1"/>
</dbReference>
<gene>
    <name evidence="4" type="ORF">BLA24_02465</name>
</gene>
<dbReference type="GO" id="GO:0006635">
    <property type="term" value="P:fatty acid beta-oxidation"/>
    <property type="evidence" value="ECO:0007669"/>
    <property type="project" value="TreeGrafter"/>
</dbReference>
<dbReference type="Gene3D" id="3.90.226.10">
    <property type="entry name" value="2-enoyl-CoA Hydratase, Chain A, domain 1"/>
    <property type="match status" value="1"/>
</dbReference>
<evidence type="ECO:0000313" key="4">
    <source>
        <dbReference type="EMBL" id="PHQ53218.1"/>
    </source>
</evidence>
<dbReference type="NCBIfam" id="NF042432">
    <property type="entry name" value="DHPACoAdixog_DpgC"/>
    <property type="match status" value="1"/>
</dbReference>
<organism evidence="4 5">
    <name type="scientific">Streptomyces cinnamoneus</name>
    <name type="common">Streptoverticillium cinnamoneum</name>
    <dbReference type="NCBI Taxonomy" id="53446"/>
    <lineage>
        <taxon>Bacteria</taxon>
        <taxon>Bacillati</taxon>
        <taxon>Actinomycetota</taxon>
        <taxon>Actinomycetes</taxon>
        <taxon>Kitasatosporales</taxon>
        <taxon>Streptomycetaceae</taxon>
        <taxon>Streptomyces</taxon>
        <taxon>Streptomyces cinnamoneus group</taxon>
    </lineage>
</organism>
<comment type="similarity">
    <text evidence="1">Belongs to the enoyl-CoA hydratase/isomerase family.</text>
</comment>